<keyword evidence="2" id="KW-0732">Signal</keyword>
<dbReference type="Proteomes" id="UP001231518">
    <property type="component" value="Chromosome 21"/>
</dbReference>
<proteinExistence type="predicted"/>
<evidence type="ECO:0000313" key="4">
    <source>
        <dbReference type="Proteomes" id="UP001231518"/>
    </source>
</evidence>
<sequence>MSVRIFICLVFIAEIVASDYLTTSEYGDSTKYSVDNQRNTRILVTDTLNDSPVGTAQSINITENKTNVTGSNITVIPITTEQDKNGTVTKKPEADKEGMEAQSSQIVNSYPPYSSYEVTENVIDVPDDRTPGGPIVPTYTHNPPILNLARPNNKTTEANNIKSKKNHLSIFHLNADFDDKYQEAEENKIVGLFKGIKNYIHSFQKGIVKGFHDLFHKHHHDDEHHHDHDHDHGDRLGRDVDDEEGDGESDDVLEKAIDNEDVESDEVQDEDKTEYNVHRRRRNVLM</sequence>
<feature type="region of interest" description="Disordered" evidence="1">
    <location>
        <begin position="220"/>
        <end position="286"/>
    </location>
</feature>
<comment type="caution">
    <text evidence="3">The sequence shown here is derived from an EMBL/GenBank/DDBJ whole genome shotgun (WGS) entry which is preliminary data.</text>
</comment>
<accession>A0AAD8DMM6</accession>
<feature type="compositionally biased region" description="Basic and acidic residues" evidence="1">
    <location>
        <begin position="90"/>
        <end position="99"/>
    </location>
</feature>
<feature type="chain" id="PRO_5042190631" evidence="2">
    <location>
        <begin position="18"/>
        <end position="286"/>
    </location>
</feature>
<evidence type="ECO:0000256" key="1">
    <source>
        <dbReference type="SAM" id="MobiDB-lite"/>
    </source>
</evidence>
<dbReference type="AlphaFoldDB" id="A0AAD8DMM6"/>
<protein>
    <submittedName>
        <fullName evidence="3">Uncharacterized protein</fullName>
    </submittedName>
</protein>
<organism evidence="3 4">
    <name type="scientific">Mythimna separata</name>
    <name type="common">Oriental armyworm</name>
    <name type="synonym">Pseudaletia separata</name>
    <dbReference type="NCBI Taxonomy" id="271217"/>
    <lineage>
        <taxon>Eukaryota</taxon>
        <taxon>Metazoa</taxon>
        <taxon>Ecdysozoa</taxon>
        <taxon>Arthropoda</taxon>
        <taxon>Hexapoda</taxon>
        <taxon>Insecta</taxon>
        <taxon>Pterygota</taxon>
        <taxon>Neoptera</taxon>
        <taxon>Endopterygota</taxon>
        <taxon>Lepidoptera</taxon>
        <taxon>Glossata</taxon>
        <taxon>Ditrysia</taxon>
        <taxon>Noctuoidea</taxon>
        <taxon>Noctuidae</taxon>
        <taxon>Noctuinae</taxon>
        <taxon>Hadenini</taxon>
        <taxon>Mythimna</taxon>
    </lineage>
</organism>
<evidence type="ECO:0000256" key="2">
    <source>
        <dbReference type="SAM" id="SignalP"/>
    </source>
</evidence>
<feature type="compositionally biased region" description="Acidic residues" evidence="1">
    <location>
        <begin position="259"/>
        <end position="272"/>
    </location>
</feature>
<feature type="compositionally biased region" description="Acidic residues" evidence="1">
    <location>
        <begin position="240"/>
        <end position="251"/>
    </location>
</feature>
<feature type="region of interest" description="Disordered" evidence="1">
    <location>
        <begin position="84"/>
        <end position="105"/>
    </location>
</feature>
<feature type="signal peptide" evidence="2">
    <location>
        <begin position="1"/>
        <end position="17"/>
    </location>
</feature>
<gene>
    <name evidence="3" type="ORF">PYW07_008212</name>
</gene>
<evidence type="ECO:0000313" key="3">
    <source>
        <dbReference type="EMBL" id="KAJ8710970.1"/>
    </source>
</evidence>
<feature type="compositionally biased region" description="Basic and acidic residues" evidence="1">
    <location>
        <begin position="220"/>
        <end position="239"/>
    </location>
</feature>
<name>A0AAD8DMM6_MYTSE</name>
<dbReference type="EMBL" id="JARGEI010000022">
    <property type="protein sequence ID" value="KAJ8710970.1"/>
    <property type="molecule type" value="Genomic_DNA"/>
</dbReference>
<keyword evidence="4" id="KW-1185">Reference proteome</keyword>
<reference evidence="3" key="1">
    <citation type="submission" date="2023-03" db="EMBL/GenBank/DDBJ databases">
        <title>Chromosome-level genomes of two armyworms, Mythimna separata and Mythimna loreyi, provide insights into the biosynthesis and reception of sex pheromones.</title>
        <authorList>
            <person name="Zhao H."/>
        </authorList>
    </citation>
    <scope>NUCLEOTIDE SEQUENCE</scope>
    <source>
        <strain evidence="3">BeijingLab</strain>
        <tissue evidence="3">Pupa</tissue>
    </source>
</reference>